<dbReference type="EMBL" id="KJ603229">
    <property type="protein sequence ID" value="AHZ95202.1"/>
    <property type="molecule type" value="Genomic_DNA"/>
</dbReference>
<dbReference type="Proteomes" id="UP000029366">
    <property type="component" value="Segment"/>
</dbReference>
<dbReference type="RefSeq" id="YP_009100258.1">
    <property type="nucleotide sequence ID" value="NC_025434.1"/>
</dbReference>
<sequence>MQYSEIRHISRLLIAGAFLHAKKNRSWEERLARRNNMNN</sequence>
<keyword evidence="2" id="KW-1185">Reference proteome</keyword>
<organism evidence="1 2">
    <name type="scientific">Shigella phage POCJ13</name>
    <dbReference type="NCBI Taxonomy" id="1498227"/>
    <lineage>
        <taxon>Viruses</taxon>
        <taxon>Duplodnaviria</taxon>
        <taxon>Heunggongvirae</taxon>
        <taxon>Uroviricota</taxon>
        <taxon>Caudoviricetes</taxon>
        <taxon>Sepvirinae</taxon>
        <taxon>Diegovirus</taxon>
        <taxon>Diegovirus POCJ13</taxon>
    </lineage>
</organism>
<accession>A0A088CC25</accession>
<name>A0A088CC25_9CAUD</name>
<reference evidence="1 2" key="1">
    <citation type="journal article" date="2014" name="Emerg. Infect. Dis.">
        <title>Clinical Isolates of Shiga Toxin 1a-Producing Shigella flexneri with an Epidemiological Link to Recent Travel to Hispaniola.</title>
        <authorList>
            <person name="Gray M.D."/>
            <person name="Lampel K.A."/>
            <person name="Strockbine N.A."/>
            <person name="Fernandez R.E."/>
            <person name="Melton-Celsa A.R."/>
            <person name="Maurelli A.T."/>
        </authorList>
    </citation>
    <scope>NUCLEOTIDE SEQUENCE [LARGE SCALE GENOMIC DNA]</scope>
</reference>
<dbReference type="OrthoDB" id="39133at10239"/>
<evidence type="ECO:0000313" key="2">
    <source>
        <dbReference type="Proteomes" id="UP000029366"/>
    </source>
</evidence>
<evidence type="ECO:0000313" key="1">
    <source>
        <dbReference type="EMBL" id="AHZ95202.1"/>
    </source>
</evidence>
<proteinExistence type="predicted"/>
<dbReference type="GeneID" id="22277201"/>
<dbReference type="KEGG" id="vg:22277201"/>
<protein>
    <submittedName>
        <fullName evidence="1">Uncharacterized protein</fullName>
    </submittedName>
</protein>